<feature type="transmembrane region" description="Helical" evidence="1">
    <location>
        <begin position="20"/>
        <end position="37"/>
    </location>
</feature>
<keyword evidence="1" id="KW-0472">Membrane</keyword>
<keyword evidence="1" id="KW-1133">Transmembrane helix</keyword>
<keyword evidence="3" id="KW-1185">Reference proteome</keyword>
<gene>
    <name evidence="2" type="ORF">AAF712_007254</name>
</gene>
<sequence length="136" mass="15083">MSSNDELEEFLAPYLKVDQIVTRPVSTLTVLFFLYGLRPSSSRKTHPLSYDPTGIHVVISGLAIRILLVRRGGRGGASKLYLPCTIALLVFITVYAGLNAWEYSREASIQFGAASTKDYSPFATFLFGDFGKIAWR</sequence>
<accession>A0ABR2ZXH7</accession>
<dbReference type="Proteomes" id="UP001437256">
    <property type="component" value="Unassembled WGS sequence"/>
</dbReference>
<evidence type="ECO:0000313" key="2">
    <source>
        <dbReference type="EMBL" id="KAL0065767.1"/>
    </source>
</evidence>
<feature type="transmembrane region" description="Helical" evidence="1">
    <location>
        <begin position="80"/>
        <end position="101"/>
    </location>
</feature>
<protein>
    <submittedName>
        <fullName evidence="2">Uncharacterized protein</fullName>
    </submittedName>
</protein>
<feature type="transmembrane region" description="Helical" evidence="1">
    <location>
        <begin position="49"/>
        <end position="68"/>
    </location>
</feature>
<organism evidence="2 3">
    <name type="scientific">Marasmius tenuissimus</name>
    <dbReference type="NCBI Taxonomy" id="585030"/>
    <lineage>
        <taxon>Eukaryota</taxon>
        <taxon>Fungi</taxon>
        <taxon>Dikarya</taxon>
        <taxon>Basidiomycota</taxon>
        <taxon>Agaricomycotina</taxon>
        <taxon>Agaricomycetes</taxon>
        <taxon>Agaricomycetidae</taxon>
        <taxon>Agaricales</taxon>
        <taxon>Marasmiineae</taxon>
        <taxon>Marasmiaceae</taxon>
        <taxon>Marasmius</taxon>
    </lineage>
</organism>
<evidence type="ECO:0000313" key="3">
    <source>
        <dbReference type="Proteomes" id="UP001437256"/>
    </source>
</evidence>
<dbReference type="EMBL" id="JBBXMP010000043">
    <property type="protein sequence ID" value="KAL0065767.1"/>
    <property type="molecule type" value="Genomic_DNA"/>
</dbReference>
<proteinExistence type="predicted"/>
<reference evidence="2 3" key="1">
    <citation type="submission" date="2024-05" db="EMBL/GenBank/DDBJ databases">
        <title>A draft genome resource for the thread blight pathogen Marasmius tenuissimus strain MS-2.</title>
        <authorList>
            <person name="Yulfo-Soto G.E."/>
            <person name="Baruah I.K."/>
            <person name="Amoako-Attah I."/>
            <person name="Bukari Y."/>
            <person name="Meinhardt L.W."/>
            <person name="Bailey B.A."/>
            <person name="Cohen S.P."/>
        </authorList>
    </citation>
    <scope>NUCLEOTIDE SEQUENCE [LARGE SCALE GENOMIC DNA]</scope>
    <source>
        <strain evidence="2 3">MS-2</strain>
    </source>
</reference>
<evidence type="ECO:0000256" key="1">
    <source>
        <dbReference type="SAM" id="Phobius"/>
    </source>
</evidence>
<comment type="caution">
    <text evidence="2">The sequence shown here is derived from an EMBL/GenBank/DDBJ whole genome shotgun (WGS) entry which is preliminary data.</text>
</comment>
<name>A0ABR2ZXH7_9AGAR</name>
<keyword evidence="1" id="KW-0812">Transmembrane</keyword>